<dbReference type="Gene3D" id="3.40.50.620">
    <property type="entry name" value="HUPs"/>
    <property type="match status" value="1"/>
</dbReference>
<dbReference type="SUPFAM" id="SSF48452">
    <property type="entry name" value="TPR-like"/>
    <property type="match status" value="1"/>
</dbReference>
<dbReference type="KEGG" id="nnv:QNH39_26235"/>
<dbReference type="GO" id="GO:0005886">
    <property type="term" value="C:plasma membrane"/>
    <property type="evidence" value="ECO:0007669"/>
    <property type="project" value="TreeGrafter"/>
</dbReference>
<keyword evidence="2" id="KW-0732">Signal</keyword>
<dbReference type="PANTHER" id="PTHR30336">
    <property type="entry name" value="INNER MEMBRANE PROTEIN, PROBABLE PERMEASE"/>
    <property type="match status" value="1"/>
</dbReference>
<accession>A0AA95ML84</accession>
<sequence length="380" mass="42603">MKKLKSKLGLALALCGTITLSSAFAAPDLKTAEQTDPNPVIAPIKTDEPTSYRINQLEDIAMYYYWHGGDLKQAEEEIFKGITLKGKYDVVEAAYNEAVKLDPHDLDLKISLASTQIIQKKIPEALKTYQQILNLDPDNYNAHLLYGVYSKVNGEEKVYQTAISNLKRLDAHKTNEYLEKFSATETIIKTTLNTEVPEKLPQNNHAIVILGYALADDGTMREPLIERLKAGQAVATKYPNSKIIVTGGVPKQDNTEAKLMKEWLVSKGIAADRILTEDKSTDTVENALFATAILEKEGLKDVTLVTSASHMRRALTIFTEASNFYDKMNAKSSNRAFTNVVYLDYPSIKEAHNVTKDEMLVIYRDLMRAFGVWQYPGKQR</sequence>
<dbReference type="PROSITE" id="PS50005">
    <property type="entry name" value="TPR"/>
    <property type="match status" value="1"/>
</dbReference>
<dbReference type="InterPro" id="IPR011990">
    <property type="entry name" value="TPR-like_helical_dom_sf"/>
</dbReference>
<keyword evidence="1" id="KW-0802">TPR repeat</keyword>
<feature type="domain" description="DUF218" evidence="3">
    <location>
        <begin position="206"/>
        <end position="322"/>
    </location>
</feature>
<organism evidence="4 5">
    <name type="scientific">Neobacillus novalis</name>
    <dbReference type="NCBI Taxonomy" id="220687"/>
    <lineage>
        <taxon>Bacteria</taxon>
        <taxon>Bacillati</taxon>
        <taxon>Bacillota</taxon>
        <taxon>Bacilli</taxon>
        <taxon>Bacillales</taxon>
        <taxon>Bacillaceae</taxon>
        <taxon>Neobacillus</taxon>
    </lineage>
</organism>
<name>A0AA95ML84_9BACI</name>
<dbReference type="InterPro" id="IPR003848">
    <property type="entry name" value="DUF218"/>
</dbReference>
<evidence type="ECO:0000259" key="3">
    <source>
        <dbReference type="Pfam" id="PF02698"/>
    </source>
</evidence>
<keyword evidence="5" id="KW-1185">Reference proteome</keyword>
<dbReference type="CDD" id="cd06259">
    <property type="entry name" value="YdcF-like"/>
    <property type="match status" value="1"/>
</dbReference>
<dbReference type="GO" id="GO:0043164">
    <property type="term" value="P:Gram-negative-bacterium-type cell wall biogenesis"/>
    <property type="evidence" value="ECO:0007669"/>
    <property type="project" value="TreeGrafter"/>
</dbReference>
<dbReference type="Proteomes" id="UP001178288">
    <property type="component" value="Chromosome"/>
</dbReference>
<dbReference type="InterPro" id="IPR051599">
    <property type="entry name" value="Cell_Envelope_Assoc"/>
</dbReference>
<proteinExistence type="predicted"/>
<dbReference type="InterPro" id="IPR014729">
    <property type="entry name" value="Rossmann-like_a/b/a_fold"/>
</dbReference>
<dbReference type="Pfam" id="PF14559">
    <property type="entry name" value="TPR_19"/>
    <property type="match status" value="1"/>
</dbReference>
<gene>
    <name evidence="4" type="ORF">QNH39_26235</name>
</gene>
<feature type="chain" id="PRO_5041637773" evidence="2">
    <location>
        <begin position="26"/>
        <end position="380"/>
    </location>
</feature>
<feature type="signal peptide" evidence="2">
    <location>
        <begin position="1"/>
        <end position="25"/>
    </location>
</feature>
<evidence type="ECO:0000313" key="5">
    <source>
        <dbReference type="Proteomes" id="UP001178288"/>
    </source>
</evidence>
<evidence type="ECO:0000313" key="4">
    <source>
        <dbReference type="EMBL" id="WHY86032.1"/>
    </source>
</evidence>
<evidence type="ECO:0000256" key="2">
    <source>
        <dbReference type="SAM" id="SignalP"/>
    </source>
</evidence>
<dbReference type="EMBL" id="CP126114">
    <property type="protein sequence ID" value="WHY86032.1"/>
    <property type="molecule type" value="Genomic_DNA"/>
</dbReference>
<dbReference type="InterPro" id="IPR019734">
    <property type="entry name" value="TPR_rpt"/>
</dbReference>
<protein>
    <submittedName>
        <fullName evidence="4">ElyC/SanA/YdcF family protein</fullName>
    </submittedName>
</protein>
<evidence type="ECO:0000256" key="1">
    <source>
        <dbReference type="PROSITE-ProRule" id="PRU00339"/>
    </source>
</evidence>
<dbReference type="AlphaFoldDB" id="A0AA95ML84"/>
<dbReference type="Pfam" id="PF02698">
    <property type="entry name" value="DUF218"/>
    <property type="match status" value="1"/>
</dbReference>
<dbReference type="RefSeq" id="WP_066093496.1">
    <property type="nucleotide sequence ID" value="NZ_CP126114.1"/>
</dbReference>
<dbReference type="GO" id="GO:0000270">
    <property type="term" value="P:peptidoglycan metabolic process"/>
    <property type="evidence" value="ECO:0007669"/>
    <property type="project" value="TreeGrafter"/>
</dbReference>
<reference evidence="4" key="1">
    <citation type="submission" date="2023-05" db="EMBL/GenBank/DDBJ databases">
        <title>Comparative genomics of Bacillaceae isolates and their secondary metabolite potential.</title>
        <authorList>
            <person name="Song L."/>
            <person name="Nielsen L.J."/>
            <person name="Mohite O."/>
            <person name="Xu X."/>
            <person name="Weber T."/>
            <person name="Kovacs A.T."/>
        </authorList>
    </citation>
    <scope>NUCLEOTIDE SEQUENCE</scope>
    <source>
        <strain evidence="4">XLM17</strain>
    </source>
</reference>
<feature type="repeat" description="TPR" evidence="1">
    <location>
        <begin position="106"/>
        <end position="139"/>
    </location>
</feature>
<dbReference type="PANTHER" id="PTHR30336:SF4">
    <property type="entry name" value="ENVELOPE BIOGENESIS FACTOR ELYC"/>
    <property type="match status" value="1"/>
</dbReference>
<dbReference type="Gene3D" id="1.25.40.10">
    <property type="entry name" value="Tetratricopeptide repeat domain"/>
    <property type="match status" value="1"/>
</dbReference>